<name>A0A699SP93_TANCI</name>
<protein>
    <submittedName>
        <fullName evidence="1">Uncharacterized protein</fullName>
    </submittedName>
</protein>
<proteinExistence type="predicted"/>
<feature type="non-terminal residue" evidence="1">
    <location>
        <position position="1"/>
    </location>
</feature>
<sequence length="129" mass="15472">LRVVNIMIIVDPFEHKQSEELRKMPYMHCDYQEIKCQFLDKRLNELTMMVLMRQTVSCDMLVRMVMIDVKLLVVETETADTLADDVNMVFYSTDVGRSKQVVQMFVHSSIEPHWHYIYVDRDMHEVDRR</sequence>
<gene>
    <name evidence="1" type="ORF">Tci_871596</name>
</gene>
<evidence type="ECO:0000313" key="1">
    <source>
        <dbReference type="EMBL" id="GFC99626.1"/>
    </source>
</evidence>
<accession>A0A699SP93</accession>
<reference evidence="1" key="1">
    <citation type="journal article" date="2019" name="Sci. Rep.">
        <title>Draft genome of Tanacetum cinerariifolium, the natural source of mosquito coil.</title>
        <authorList>
            <person name="Yamashiro T."/>
            <person name="Shiraishi A."/>
            <person name="Satake H."/>
            <person name="Nakayama K."/>
        </authorList>
    </citation>
    <scope>NUCLEOTIDE SEQUENCE</scope>
</reference>
<organism evidence="1">
    <name type="scientific">Tanacetum cinerariifolium</name>
    <name type="common">Dalmatian daisy</name>
    <name type="synonym">Chrysanthemum cinerariifolium</name>
    <dbReference type="NCBI Taxonomy" id="118510"/>
    <lineage>
        <taxon>Eukaryota</taxon>
        <taxon>Viridiplantae</taxon>
        <taxon>Streptophyta</taxon>
        <taxon>Embryophyta</taxon>
        <taxon>Tracheophyta</taxon>
        <taxon>Spermatophyta</taxon>
        <taxon>Magnoliopsida</taxon>
        <taxon>eudicotyledons</taxon>
        <taxon>Gunneridae</taxon>
        <taxon>Pentapetalae</taxon>
        <taxon>asterids</taxon>
        <taxon>campanulids</taxon>
        <taxon>Asterales</taxon>
        <taxon>Asteraceae</taxon>
        <taxon>Asteroideae</taxon>
        <taxon>Anthemideae</taxon>
        <taxon>Anthemidinae</taxon>
        <taxon>Tanacetum</taxon>
    </lineage>
</organism>
<comment type="caution">
    <text evidence="1">The sequence shown here is derived from an EMBL/GenBank/DDBJ whole genome shotgun (WGS) entry which is preliminary data.</text>
</comment>
<dbReference type="AlphaFoldDB" id="A0A699SP93"/>
<dbReference type="EMBL" id="BKCJ011179698">
    <property type="protein sequence ID" value="GFC99626.1"/>
    <property type="molecule type" value="Genomic_DNA"/>
</dbReference>